<protein>
    <submittedName>
        <fullName evidence="1">Uncharacterized protein</fullName>
    </submittedName>
</protein>
<organism evidence="1 2">
    <name type="scientific">Chaetomium strumarium</name>
    <dbReference type="NCBI Taxonomy" id="1170767"/>
    <lineage>
        <taxon>Eukaryota</taxon>
        <taxon>Fungi</taxon>
        <taxon>Dikarya</taxon>
        <taxon>Ascomycota</taxon>
        <taxon>Pezizomycotina</taxon>
        <taxon>Sordariomycetes</taxon>
        <taxon>Sordariomycetidae</taxon>
        <taxon>Sordariales</taxon>
        <taxon>Chaetomiaceae</taxon>
        <taxon>Chaetomium</taxon>
    </lineage>
</organism>
<proteinExistence type="predicted"/>
<reference evidence="1" key="2">
    <citation type="submission" date="2023-06" db="EMBL/GenBank/DDBJ databases">
        <authorList>
            <consortium name="Lawrence Berkeley National Laboratory"/>
            <person name="Mondo S.J."/>
            <person name="Hensen N."/>
            <person name="Bonometti L."/>
            <person name="Westerberg I."/>
            <person name="Brannstrom I.O."/>
            <person name="Guillou S."/>
            <person name="Cros-Aarteil S."/>
            <person name="Calhoun S."/>
            <person name="Haridas S."/>
            <person name="Kuo A."/>
            <person name="Pangilinan J."/>
            <person name="Riley R."/>
            <person name="Labutti K."/>
            <person name="Andreopoulos B."/>
            <person name="Lipzen A."/>
            <person name="Chen C."/>
            <person name="Yanf M."/>
            <person name="Daum C."/>
            <person name="Ng V."/>
            <person name="Clum A."/>
            <person name="Steindorff A."/>
            <person name="Ohm R."/>
            <person name="Martin F."/>
            <person name="Silar P."/>
            <person name="Natvig D."/>
            <person name="Lalanne C."/>
            <person name="Gautier V."/>
            <person name="Ament-Velasquez S.L."/>
            <person name="Kruys A."/>
            <person name="Hutchinson M.I."/>
            <person name="Powell A.J."/>
            <person name="Barry K."/>
            <person name="Miller A.N."/>
            <person name="Grigoriev I.V."/>
            <person name="Debuchy R."/>
            <person name="Gladieux P."/>
            <person name="Thoren M.H."/>
            <person name="Johannesson H."/>
        </authorList>
    </citation>
    <scope>NUCLEOTIDE SEQUENCE</scope>
    <source>
        <strain evidence="1">CBS 333.67</strain>
    </source>
</reference>
<evidence type="ECO:0000313" key="1">
    <source>
        <dbReference type="EMBL" id="KAK3305107.1"/>
    </source>
</evidence>
<feature type="non-terminal residue" evidence="1">
    <location>
        <position position="75"/>
    </location>
</feature>
<keyword evidence="2" id="KW-1185">Reference proteome</keyword>
<dbReference type="AlphaFoldDB" id="A0AAJ0GS25"/>
<dbReference type="GeneID" id="87883087"/>
<feature type="non-terminal residue" evidence="1">
    <location>
        <position position="1"/>
    </location>
</feature>
<comment type="caution">
    <text evidence="1">The sequence shown here is derived from an EMBL/GenBank/DDBJ whole genome shotgun (WGS) entry which is preliminary data.</text>
</comment>
<reference evidence="1" key="1">
    <citation type="journal article" date="2023" name="Mol. Phylogenet. Evol.">
        <title>Genome-scale phylogeny and comparative genomics of the fungal order Sordariales.</title>
        <authorList>
            <person name="Hensen N."/>
            <person name="Bonometti L."/>
            <person name="Westerberg I."/>
            <person name="Brannstrom I.O."/>
            <person name="Guillou S."/>
            <person name="Cros-Aarteil S."/>
            <person name="Calhoun S."/>
            <person name="Haridas S."/>
            <person name="Kuo A."/>
            <person name="Mondo S."/>
            <person name="Pangilinan J."/>
            <person name="Riley R."/>
            <person name="LaButti K."/>
            <person name="Andreopoulos B."/>
            <person name="Lipzen A."/>
            <person name="Chen C."/>
            <person name="Yan M."/>
            <person name="Daum C."/>
            <person name="Ng V."/>
            <person name="Clum A."/>
            <person name="Steindorff A."/>
            <person name="Ohm R.A."/>
            <person name="Martin F."/>
            <person name="Silar P."/>
            <person name="Natvig D.O."/>
            <person name="Lalanne C."/>
            <person name="Gautier V."/>
            <person name="Ament-Velasquez S.L."/>
            <person name="Kruys A."/>
            <person name="Hutchinson M.I."/>
            <person name="Powell A.J."/>
            <person name="Barry K."/>
            <person name="Miller A.N."/>
            <person name="Grigoriev I.V."/>
            <person name="Debuchy R."/>
            <person name="Gladieux P."/>
            <person name="Hiltunen Thoren M."/>
            <person name="Johannesson H."/>
        </authorList>
    </citation>
    <scope>NUCLEOTIDE SEQUENCE</scope>
    <source>
        <strain evidence="1">CBS 333.67</strain>
    </source>
</reference>
<dbReference type="Proteomes" id="UP001273166">
    <property type="component" value="Unassembled WGS sequence"/>
</dbReference>
<dbReference type="EMBL" id="JAUDZG010000004">
    <property type="protein sequence ID" value="KAK3305107.1"/>
    <property type="molecule type" value="Genomic_DNA"/>
</dbReference>
<gene>
    <name evidence="1" type="ORF">B0T15DRAFT_383200</name>
</gene>
<dbReference type="RefSeq" id="XP_062720887.1">
    <property type="nucleotide sequence ID" value="XM_062864258.1"/>
</dbReference>
<name>A0AAJ0GS25_9PEZI</name>
<evidence type="ECO:0000313" key="2">
    <source>
        <dbReference type="Proteomes" id="UP001273166"/>
    </source>
</evidence>
<accession>A0AAJ0GS25</accession>
<sequence length="75" mass="8834">VNRLRHHREQDPQKNPAIKLLDFFTEKYDNDKPGRSGLTYLLQRTSLDSKVVRNGYDVIGSGLIKKTLDYWKTVW</sequence>